<evidence type="ECO:0000256" key="1">
    <source>
        <dbReference type="SAM" id="SignalP"/>
    </source>
</evidence>
<accession>A0A9N8DGW7</accession>
<feature type="chain" id="PRO_5040166628" description="Secreted protein" evidence="1">
    <location>
        <begin position="27"/>
        <end position="169"/>
    </location>
</feature>
<evidence type="ECO:0008006" key="4">
    <source>
        <dbReference type="Google" id="ProtNLM"/>
    </source>
</evidence>
<evidence type="ECO:0000313" key="3">
    <source>
        <dbReference type="Proteomes" id="UP001153069"/>
    </source>
</evidence>
<dbReference type="Proteomes" id="UP001153069">
    <property type="component" value="Unassembled WGS sequence"/>
</dbReference>
<name>A0A9N8DGW7_9STRA</name>
<organism evidence="2 3">
    <name type="scientific">Seminavis robusta</name>
    <dbReference type="NCBI Taxonomy" id="568900"/>
    <lineage>
        <taxon>Eukaryota</taxon>
        <taxon>Sar</taxon>
        <taxon>Stramenopiles</taxon>
        <taxon>Ochrophyta</taxon>
        <taxon>Bacillariophyta</taxon>
        <taxon>Bacillariophyceae</taxon>
        <taxon>Bacillariophycidae</taxon>
        <taxon>Naviculales</taxon>
        <taxon>Naviculaceae</taxon>
        <taxon>Seminavis</taxon>
    </lineage>
</organism>
<comment type="caution">
    <text evidence="2">The sequence shown here is derived from an EMBL/GenBank/DDBJ whole genome shotgun (WGS) entry which is preliminary data.</text>
</comment>
<sequence>MMSSMMNCRLLSTLLFLLVASVLVAAEESHLRHQQAVQEDHDQACVTLLEYKHRDCGGDPVSVRNNTVWTSPGMPCKHTDRMGSNSVTDEYCDKLDTDSPEFHQKVFVKDQQCHVAWYQKAYSPMHLTYTTHSCTYGYKIQGCTKGPCANPSPPLMQGSEVADEINQEE</sequence>
<protein>
    <recommendedName>
        <fullName evidence="4">Secreted protein</fullName>
    </recommendedName>
</protein>
<proteinExistence type="predicted"/>
<dbReference type="AlphaFoldDB" id="A0A9N8DGW7"/>
<reference evidence="2" key="1">
    <citation type="submission" date="2020-06" db="EMBL/GenBank/DDBJ databases">
        <authorList>
            <consortium name="Plant Systems Biology data submission"/>
        </authorList>
    </citation>
    <scope>NUCLEOTIDE SEQUENCE</scope>
    <source>
        <strain evidence="2">D6</strain>
    </source>
</reference>
<evidence type="ECO:0000313" key="2">
    <source>
        <dbReference type="EMBL" id="CAB9501645.1"/>
    </source>
</evidence>
<dbReference type="EMBL" id="CAICTM010000113">
    <property type="protein sequence ID" value="CAB9501645.1"/>
    <property type="molecule type" value="Genomic_DNA"/>
</dbReference>
<feature type="signal peptide" evidence="1">
    <location>
        <begin position="1"/>
        <end position="26"/>
    </location>
</feature>
<gene>
    <name evidence="2" type="ORF">SEMRO_114_G056390.1</name>
</gene>
<keyword evidence="3" id="KW-1185">Reference proteome</keyword>
<keyword evidence="1" id="KW-0732">Signal</keyword>